<proteinExistence type="predicted"/>
<evidence type="ECO:0000256" key="1">
    <source>
        <dbReference type="SAM" id="MobiDB-lite"/>
    </source>
</evidence>
<evidence type="ECO:0000313" key="2">
    <source>
        <dbReference type="EMBL" id="AWY06800.1"/>
    </source>
</evidence>
<dbReference type="EMBL" id="MH271321">
    <property type="protein sequence ID" value="AWY06800.1"/>
    <property type="molecule type" value="Genomic_DNA"/>
</dbReference>
<sequence length="104" mass="11548">MSEAQPGDLLPTVYVPTPECGHCYTALQDDGDGYQCDQCGLWWAYTAMDEPGEYVDDEASPCGKTGRDRVETDSGVFREHPCPLPTGHKSQHLHEFDLIEEKTA</sequence>
<protein>
    <submittedName>
        <fullName evidence="2">Uncharacterized protein</fullName>
    </submittedName>
</protein>
<dbReference type="GeneID" id="54993851"/>
<keyword evidence="3" id="KW-1185">Reference proteome</keyword>
<feature type="compositionally biased region" description="Basic and acidic residues" evidence="1">
    <location>
        <begin position="65"/>
        <end position="81"/>
    </location>
</feature>
<gene>
    <name evidence="2" type="primary">92</name>
    <name evidence="2" type="ORF">SEA_QUHWAH_92</name>
</gene>
<accession>A0A2Z4Q9X7</accession>
<dbReference type="Proteomes" id="UP000251375">
    <property type="component" value="Segment"/>
</dbReference>
<organism evidence="2 3">
    <name type="scientific">Microbacterium phage Quhwah</name>
    <dbReference type="NCBI Taxonomy" id="2992929"/>
    <lineage>
        <taxon>Viruses</taxon>
        <taxon>Duplodnaviria</taxon>
        <taxon>Heunggongvirae</taxon>
        <taxon>Uroviricota</taxon>
        <taxon>Caudoviricetes</taxon>
        <taxon>Hodgkinviridae</taxon>
        <taxon>Quhwahvirus</taxon>
        <taxon>Quhwahvirus quhwah</taxon>
        <taxon>Quhwahvirus ouhwah</taxon>
    </lineage>
</organism>
<evidence type="ECO:0000313" key="3">
    <source>
        <dbReference type="Proteomes" id="UP000251375"/>
    </source>
</evidence>
<name>A0A2Z4Q9X7_9CAUD</name>
<feature type="region of interest" description="Disordered" evidence="1">
    <location>
        <begin position="57"/>
        <end position="104"/>
    </location>
</feature>
<feature type="compositionally biased region" description="Basic and acidic residues" evidence="1">
    <location>
        <begin position="92"/>
        <end position="104"/>
    </location>
</feature>
<reference evidence="2 3" key="1">
    <citation type="submission" date="2018-04" db="EMBL/GenBank/DDBJ databases">
        <authorList>
            <person name="Harrington T."/>
            <person name="Washburn E."/>
            <person name="Bricker J."/>
            <person name="McKinney A."/>
            <person name="Betsko A.J."/>
            <person name="Garlena R.A."/>
            <person name="Russell D.A."/>
            <person name="Pope W.A."/>
            <person name="Jacobs-Sera D."/>
            <person name="Hatfull G.F."/>
        </authorList>
    </citation>
    <scope>NUCLEOTIDE SEQUENCE [LARGE SCALE GENOMIC DNA]</scope>
</reference>
<dbReference type="RefSeq" id="YP_009803291.1">
    <property type="nucleotide sequence ID" value="NC_047993.1"/>
</dbReference>